<dbReference type="SUPFAM" id="SSF53474">
    <property type="entry name" value="alpha/beta-Hydrolases"/>
    <property type="match status" value="1"/>
</dbReference>
<keyword evidence="2" id="KW-0378">Hydrolase</keyword>
<accession>A0ABR1YGB4</accession>
<dbReference type="Gene3D" id="3.40.50.1820">
    <property type="entry name" value="alpha/beta hydrolase"/>
    <property type="match status" value="1"/>
</dbReference>
<gene>
    <name evidence="2" type="ORF">HDK90DRAFT_64388</name>
</gene>
<evidence type="ECO:0000313" key="3">
    <source>
        <dbReference type="Proteomes" id="UP001492380"/>
    </source>
</evidence>
<name>A0ABR1YGB4_9PEZI</name>
<protein>
    <submittedName>
        <fullName evidence="2">Dienelactone hydrolase</fullName>
    </submittedName>
</protein>
<dbReference type="EMBL" id="JBBWRZ010000010">
    <property type="protein sequence ID" value="KAK8227595.1"/>
    <property type="molecule type" value="Genomic_DNA"/>
</dbReference>
<organism evidence="2 3">
    <name type="scientific">Phyllosticta capitalensis</name>
    <dbReference type="NCBI Taxonomy" id="121624"/>
    <lineage>
        <taxon>Eukaryota</taxon>
        <taxon>Fungi</taxon>
        <taxon>Dikarya</taxon>
        <taxon>Ascomycota</taxon>
        <taxon>Pezizomycotina</taxon>
        <taxon>Dothideomycetes</taxon>
        <taxon>Dothideomycetes incertae sedis</taxon>
        <taxon>Botryosphaeriales</taxon>
        <taxon>Phyllostictaceae</taxon>
        <taxon>Phyllosticta</taxon>
    </lineage>
</organism>
<dbReference type="GO" id="GO:0016787">
    <property type="term" value="F:hydrolase activity"/>
    <property type="evidence" value="ECO:0007669"/>
    <property type="project" value="UniProtKB-KW"/>
</dbReference>
<feature type="domain" description="Dienelactone hydrolase" evidence="1">
    <location>
        <begin position="30"/>
        <end position="241"/>
    </location>
</feature>
<proteinExistence type="predicted"/>
<dbReference type="Pfam" id="PF01738">
    <property type="entry name" value="DLH"/>
    <property type="match status" value="1"/>
</dbReference>
<comment type="caution">
    <text evidence="2">The sequence shown here is derived from an EMBL/GenBank/DDBJ whole genome shotgun (WGS) entry which is preliminary data.</text>
</comment>
<dbReference type="PANTHER" id="PTHR17630">
    <property type="entry name" value="DIENELACTONE HYDROLASE"/>
    <property type="match status" value="1"/>
</dbReference>
<dbReference type="InterPro" id="IPR029058">
    <property type="entry name" value="AB_hydrolase_fold"/>
</dbReference>
<reference evidence="2 3" key="1">
    <citation type="submission" date="2024-04" db="EMBL/GenBank/DDBJ databases">
        <title>Phyllosticta paracitricarpa is synonymous to the EU quarantine fungus P. citricarpa based on phylogenomic analyses.</title>
        <authorList>
            <consortium name="Lawrence Berkeley National Laboratory"/>
            <person name="Van Ingen-Buijs V.A."/>
            <person name="Van Westerhoven A.C."/>
            <person name="Haridas S."/>
            <person name="Skiadas P."/>
            <person name="Martin F."/>
            <person name="Groenewald J.Z."/>
            <person name="Crous P.W."/>
            <person name="Seidl M.F."/>
        </authorList>
    </citation>
    <scope>NUCLEOTIDE SEQUENCE [LARGE SCALE GENOMIC DNA]</scope>
    <source>
        <strain evidence="2 3">CBS 123374</strain>
    </source>
</reference>
<dbReference type="InterPro" id="IPR002925">
    <property type="entry name" value="Dienelactn_hydro"/>
</dbReference>
<sequence>MASNPPGKCCTVGVKHEGAAQGKLEQVGGIESYVAYPADKSTENAIVILTDVFGHEFINSQLIADQYAANGYYVVVPDLFNKDTVPLNMAGFDFMGWLQNHLVPNVEPIVSAVVKALRADKGAKRVGGVGYCFGAKYVVRALAPGNIDVGYVAHPSFVDADELRAIKGPLSIAAAETDDIFPAAKRRESEDILVDIKATYQMSLFSGVEHGFAVRGDVSKKHVRYAKEQAFYQAVAWFDEHLKA</sequence>
<evidence type="ECO:0000313" key="2">
    <source>
        <dbReference type="EMBL" id="KAK8227595.1"/>
    </source>
</evidence>
<evidence type="ECO:0000259" key="1">
    <source>
        <dbReference type="Pfam" id="PF01738"/>
    </source>
</evidence>
<dbReference type="PANTHER" id="PTHR17630:SF44">
    <property type="entry name" value="PROTEIN AIM2"/>
    <property type="match status" value="1"/>
</dbReference>
<keyword evidence="3" id="KW-1185">Reference proteome</keyword>
<dbReference type="Proteomes" id="UP001492380">
    <property type="component" value="Unassembled WGS sequence"/>
</dbReference>